<name>A0ABS2D4I7_9SPHN</name>
<keyword evidence="2" id="KW-1185">Reference proteome</keyword>
<dbReference type="Proteomes" id="UP000763641">
    <property type="component" value="Unassembled WGS sequence"/>
</dbReference>
<evidence type="ECO:0000313" key="2">
    <source>
        <dbReference type="Proteomes" id="UP000763641"/>
    </source>
</evidence>
<evidence type="ECO:0000313" key="1">
    <source>
        <dbReference type="EMBL" id="MBM6575086.1"/>
    </source>
</evidence>
<protein>
    <submittedName>
        <fullName evidence="1">Uncharacterized protein</fullName>
    </submittedName>
</protein>
<reference evidence="1 2" key="1">
    <citation type="submission" date="2020-12" db="EMBL/GenBank/DDBJ databases">
        <title>Sphingomonas sp.</title>
        <authorList>
            <person name="Kim M.K."/>
        </authorList>
    </citation>
    <scope>NUCLEOTIDE SEQUENCE [LARGE SCALE GENOMIC DNA]</scope>
    <source>
        <strain evidence="1 2">BT552</strain>
    </source>
</reference>
<dbReference type="RefSeq" id="WP_204193620.1">
    <property type="nucleotide sequence ID" value="NZ_JAFEMC010000001.1"/>
</dbReference>
<comment type="caution">
    <text evidence="1">The sequence shown here is derived from an EMBL/GenBank/DDBJ whole genome shotgun (WGS) entry which is preliminary data.</text>
</comment>
<gene>
    <name evidence="1" type="ORF">ILT43_01780</name>
</gene>
<accession>A0ABS2D4I7</accession>
<sequence>MIDVIPAMPPTEVIARKLVACGLDRAAVSVTWEAESEGALIVIRRDAAVSAGQFSCIRDAAGVEFVAFDDKAMGSAYDAYADDLARPRMLAEATAVVTKLGLIEAFPKRADYRDLRDYGRELERHCGLKPGSALRVTGQTLAFDPSRKSDGMAFATRYEKLFAAIMYATATGDLNGFDLIGNDIAGSR</sequence>
<organism evidence="1 2">
    <name type="scientific">Sphingomonas longa</name>
    <dbReference type="NCBI Taxonomy" id="2778730"/>
    <lineage>
        <taxon>Bacteria</taxon>
        <taxon>Pseudomonadati</taxon>
        <taxon>Pseudomonadota</taxon>
        <taxon>Alphaproteobacteria</taxon>
        <taxon>Sphingomonadales</taxon>
        <taxon>Sphingomonadaceae</taxon>
        <taxon>Sphingomonas</taxon>
    </lineage>
</organism>
<proteinExistence type="predicted"/>
<dbReference type="EMBL" id="JAFEMC010000001">
    <property type="protein sequence ID" value="MBM6575086.1"/>
    <property type="molecule type" value="Genomic_DNA"/>
</dbReference>